<dbReference type="CDD" id="cd02440">
    <property type="entry name" value="AdoMet_MTases"/>
    <property type="match status" value="1"/>
</dbReference>
<evidence type="ECO:0000313" key="5">
    <source>
        <dbReference type="Proteomes" id="UP000774617"/>
    </source>
</evidence>
<sequence>MHSPLTMAPHEEPTPAKDIWSADAYGNQVAPFVAALTSKIVAWLNPQPDDEILDVGCGEGPLTAKIALHVKRIVGVDASANMIESFRQTFPDIDSRVVDCRFLDREASLCNGTFDKVFSNAALHWILRDPNTRANTIRGCFDALRPGGLMVSESGALGNVAEVHAAIIAALAHRGVPIEKARAASPWWFPSLDAMRALVESQGFRWLRGEVELRQTELTSGDAGGIKGWVRLFGAPFLDLLATDELRESAVAEVAEVLEGVGRRQHDGAFTINYIRLRFVAQKPEATGTLRLADGS</sequence>
<dbReference type="PANTHER" id="PTHR43861">
    <property type="entry name" value="TRANS-ACONITATE 2-METHYLTRANSFERASE-RELATED"/>
    <property type="match status" value="1"/>
</dbReference>
<dbReference type="GO" id="GO:0008168">
    <property type="term" value="F:methyltransferase activity"/>
    <property type="evidence" value="ECO:0007669"/>
    <property type="project" value="UniProtKB-KW"/>
</dbReference>
<protein>
    <submittedName>
        <fullName evidence="4">S-adenosyl-L-methionine-dependent methyltransferase</fullName>
    </submittedName>
</protein>
<evidence type="ECO:0000313" key="4">
    <source>
        <dbReference type="EMBL" id="KAH7062691.1"/>
    </source>
</evidence>
<dbReference type="Proteomes" id="UP000774617">
    <property type="component" value="Unassembled WGS sequence"/>
</dbReference>
<comment type="caution">
    <text evidence="4">The sequence shown here is derived from an EMBL/GenBank/DDBJ whole genome shotgun (WGS) entry which is preliminary data.</text>
</comment>
<dbReference type="InterPro" id="IPR041698">
    <property type="entry name" value="Methyltransf_25"/>
</dbReference>
<dbReference type="EMBL" id="JAGTJR010000003">
    <property type="protein sequence ID" value="KAH7062691.1"/>
    <property type="molecule type" value="Genomic_DNA"/>
</dbReference>
<proteinExistence type="predicted"/>
<evidence type="ECO:0000256" key="2">
    <source>
        <dbReference type="ARBA" id="ARBA00022679"/>
    </source>
</evidence>
<keyword evidence="2" id="KW-0808">Transferase</keyword>
<organism evidence="4 5">
    <name type="scientific">Macrophomina phaseolina</name>
    <dbReference type="NCBI Taxonomy" id="35725"/>
    <lineage>
        <taxon>Eukaryota</taxon>
        <taxon>Fungi</taxon>
        <taxon>Dikarya</taxon>
        <taxon>Ascomycota</taxon>
        <taxon>Pezizomycotina</taxon>
        <taxon>Dothideomycetes</taxon>
        <taxon>Dothideomycetes incertae sedis</taxon>
        <taxon>Botryosphaeriales</taxon>
        <taxon>Botryosphaeriaceae</taxon>
        <taxon>Macrophomina</taxon>
    </lineage>
</organism>
<dbReference type="SUPFAM" id="SSF53335">
    <property type="entry name" value="S-adenosyl-L-methionine-dependent methyltransferases"/>
    <property type="match status" value="1"/>
</dbReference>
<dbReference type="Gene3D" id="3.40.50.150">
    <property type="entry name" value="Vaccinia Virus protein VP39"/>
    <property type="match status" value="1"/>
</dbReference>
<keyword evidence="1 4" id="KW-0489">Methyltransferase</keyword>
<gene>
    <name evidence="4" type="ORF">B0J12DRAFT_646208</name>
</gene>
<evidence type="ECO:0000259" key="3">
    <source>
        <dbReference type="Pfam" id="PF13649"/>
    </source>
</evidence>
<accession>A0ABQ8GTX1</accession>
<reference evidence="4 5" key="1">
    <citation type="journal article" date="2021" name="Nat. Commun.">
        <title>Genetic determinants of endophytism in the Arabidopsis root mycobiome.</title>
        <authorList>
            <person name="Mesny F."/>
            <person name="Miyauchi S."/>
            <person name="Thiergart T."/>
            <person name="Pickel B."/>
            <person name="Atanasova L."/>
            <person name="Karlsson M."/>
            <person name="Huettel B."/>
            <person name="Barry K.W."/>
            <person name="Haridas S."/>
            <person name="Chen C."/>
            <person name="Bauer D."/>
            <person name="Andreopoulos W."/>
            <person name="Pangilinan J."/>
            <person name="LaButti K."/>
            <person name="Riley R."/>
            <person name="Lipzen A."/>
            <person name="Clum A."/>
            <person name="Drula E."/>
            <person name="Henrissat B."/>
            <person name="Kohler A."/>
            <person name="Grigoriev I.V."/>
            <person name="Martin F.M."/>
            <person name="Hacquard S."/>
        </authorList>
    </citation>
    <scope>NUCLEOTIDE SEQUENCE [LARGE SCALE GENOMIC DNA]</scope>
    <source>
        <strain evidence="4 5">MPI-SDFR-AT-0080</strain>
    </source>
</reference>
<evidence type="ECO:0000256" key="1">
    <source>
        <dbReference type="ARBA" id="ARBA00022603"/>
    </source>
</evidence>
<keyword evidence="5" id="KW-1185">Reference proteome</keyword>
<dbReference type="Pfam" id="PF13649">
    <property type="entry name" value="Methyltransf_25"/>
    <property type="match status" value="1"/>
</dbReference>
<dbReference type="GO" id="GO:0032259">
    <property type="term" value="P:methylation"/>
    <property type="evidence" value="ECO:0007669"/>
    <property type="project" value="UniProtKB-KW"/>
</dbReference>
<dbReference type="InterPro" id="IPR029063">
    <property type="entry name" value="SAM-dependent_MTases_sf"/>
</dbReference>
<dbReference type="PANTHER" id="PTHR43861:SF1">
    <property type="entry name" value="TRANS-ACONITATE 2-METHYLTRANSFERASE"/>
    <property type="match status" value="1"/>
</dbReference>
<name>A0ABQ8GTX1_9PEZI</name>
<feature type="non-terminal residue" evidence="4">
    <location>
        <position position="1"/>
    </location>
</feature>
<feature type="domain" description="Methyltransferase" evidence="3">
    <location>
        <begin position="52"/>
        <end position="148"/>
    </location>
</feature>